<comment type="caution">
    <text evidence="1">The sequence shown here is derived from an EMBL/GenBank/DDBJ whole genome shotgun (WGS) entry which is preliminary data.</text>
</comment>
<keyword evidence="1" id="KW-0808">Transferase</keyword>
<dbReference type="InterPro" id="IPR014942">
    <property type="entry name" value="AbiEii"/>
</dbReference>
<keyword evidence="2" id="KW-1185">Reference proteome</keyword>
<dbReference type="GO" id="GO:0016740">
    <property type="term" value="F:transferase activity"/>
    <property type="evidence" value="ECO:0007669"/>
    <property type="project" value="UniProtKB-KW"/>
</dbReference>
<dbReference type="EMBL" id="JACRWC010000105">
    <property type="protein sequence ID" value="MBC5999999.1"/>
    <property type="molecule type" value="Genomic_DNA"/>
</dbReference>
<dbReference type="AlphaFoldDB" id="A0A923NEQ2"/>
<gene>
    <name evidence="1" type="ORF">H8876_08300</name>
</gene>
<dbReference type="Gene3D" id="3.10.450.620">
    <property type="entry name" value="JHP933, nucleotidyltransferase-like core domain"/>
    <property type="match status" value="1"/>
</dbReference>
<proteinExistence type="predicted"/>
<sequence>MDLNELIKLEISNGYGDADAQAKVCQDIILKAIATSSLSRNITIKGGVVMRSKTRNIRRATQDLDIDFIRLSLSNEAIDTFISKLNCLDGITLKRYGEIEELKQQDYKGKRVFIQLQDDAGNMIVNKLDIGVHTHLNLEQEEYCFDIAFDEEGASVLINTNEQMFAEKLQSLLRLGTISTRYKDIFDMYYLSQHVDSYALCRCLDTCVFSDSRMRENNLQEILARLEFTFQNKNYLKRVDRAKTKWIDLEIDTVVEGIKSALEKCKQIE</sequence>
<dbReference type="RefSeq" id="WP_249287355.1">
    <property type="nucleotide sequence ID" value="NZ_JACRWC010000105.1"/>
</dbReference>
<evidence type="ECO:0000313" key="2">
    <source>
        <dbReference type="Proteomes" id="UP000644115"/>
    </source>
</evidence>
<dbReference type="Proteomes" id="UP000644115">
    <property type="component" value="Unassembled WGS sequence"/>
</dbReference>
<reference evidence="1" key="1">
    <citation type="submission" date="2020-08" db="EMBL/GenBank/DDBJ databases">
        <authorList>
            <person name="Liu C."/>
            <person name="Sun Q."/>
        </authorList>
    </citation>
    <scope>NUCLEOTIDE SEQUENCE</scope>
    <source>
        <strain evidence="1">BX16</strain>
    </source>
</reference>
<protein>
    <submittedName>
        <fullName evidence="1">Nucleotidyl transferase AbiEii/AbiGii toxin family protein</fullName>
    </submittedName>
</protein>
<dbReference type="Pfam" id="PF08843">
    <property type="entry name" value="AbiEii"/>
    <property type="match status" value="1"/>
</dbReference>
<evidence type="ECO:0000313" key="1">
    <source>
        <dbReference type="EMBL" id="MBC5999999.1"/>
    </source>
</evidence>
<organism evidence="1 2">
    <name type="scientific">Lentihominibacter faecis</name>
    <dbReference type="NCBI Taxonomy" id="2764712"/>
    <lineage>
        <taxon>Bacteria</taxon>
        <taxon>Bacillati</taxon>
        <taxon>Bacillota</taxon>
        <taxon>Clostridia</taxon>
        <taxon>Peptostreptococcales</taxon>
        <taxon>Anaerovoracaceae</taxon>
        <taxon>Lentihominibacter</taxon>
    </lineage>
</organism>
<name>A0A923NEQ2_9FIRM</name>
<accession>A0A923NEQ2</accession>